<evidence type="ECO:0000259" key="15">
    <source>
        <dbReference type="Pfam" id="PF18075"/>
    </source>
</evidence>
<dbReference type="AlphaFoldDB" id="A0A5J6LHR5"/>
<evidence type="ECO:0000256" key="11">
    <source>
        <dbReference type="ARBA" id="ARBA00023306"/>
    </source>
</evidence>
<dbReference type="InterPro" id="IPR040690">
    <property type="entry name" value="FtsX_ECD"/>
</dbReference>
<evidence type="ECO:0000256" key="2">
    <source>
        <dbReference type="ARBA" id="ARBA00007379"/>
    </source>
</evidence>
<keyword evidence="5 12" id="KW-1003">Cell membrane</keyword>
<dbReference type="PIRSF" id="PIRSF003097">
    <property type="entry name" value="FtsX"/>
    <property type="match status" value="1"/>
</dbReference>
<dbReference type="RefSeq" id="WP_151058336.1">
    <property type="nucleotide sequence ID" value="NZ_CP044222.1"/>
</dbReference>
<evidence type="ECO:0000256" key="7">
    <source>
        <dbReference type="ARBA" id="ARBA00022618"/>
    </source>
</evidence>
<feature type="domain" description="ABC3 transporter permease C-terminal" evidence="14">
    <location>
        <begin position="201"/>
        <end position="310"/>
    </location>
</feature>
<feature type="transmembrane region" description="Helical" evidence="13">
    <location>
        <begin position="251"/>
        <end position="272"/>
    </location>
</feature>
<reference evidence="16 17" key="1">
    <citation type="submission" date="2019-09" db="EMBL/GenBank/DDBJ databases">
        <title>Nitrincola iocasae sp. nov., a bacterium isolated from the sediment collected at a cold seep field in South China Sea.</title>
        <authorList>
            <person name="Zhang H."/>
            <person name="Wang H."/>
            <person name="Li C."/>
        </authorList>
    </citation>
    <scope>NUCLEOTIDE SEQUENCE [LARGE SCALE GENOMIC DNA]</scope>
    <source>
        <strain evidence="16 17">KXZD1103</strain>
    </source>
</reference>
<keyword evidence="11 12" id="KW-0131">Cell cycle</keyword>
<proteinExistence type="inferred from homology"/>
<feature type="transmembrane region" description="Helical" evidence="13">
    <location>
        <begin position="292"/>
        <end position="313"/>
    </location>
</feature>
<evidence type="ECO:0000256" key="9">
    <source>
        <dbReference type="ARBA" id="ARBA00022989"/>
    </source>
</evidence>
<evidence type="ECO:0000313" key="16">
    <source>
        <dbReference type="EMBL" id="QEW08177.1"/>
    </source>
</evidence>
<gene>
    <name evidence="16" type="ORF">F5I99_17690</name>
</gene>
<dbReference type="PANTHER" id="PTHR47755:SF1">
    <property type="entry name" value="CELL DIVISION PROTEIN FTSX"/>
    <property type="match status" value="1"/>
</dbReference>
<keyword evidence="6 12" id="KW-0997">Cell inner membrane</keyword>
<evidence type="ECO:0000256" key="1">
    <source>
        <dbReference type="ARBA" id="ARBA00004429"/>
    </source>
</evidence>
<comment type="similarity">
    <text evidence="2 12">Belongs to the ABC-4 integral membrane protein family. FtsX subfamily.</text>
</comment>
<protein>
    <recommendedName>
        <fullName evidence="4 12">Cell division protein FtsX</fullName>
    </recommendedName>
</protein>
<organism evidence="16 17">
    <name type="scientific">Nitrincola iocasae</name>
    <dbReference type="NCBI Taxonomy" id="2614693"/>
    <lineage>
        <taxon>Bacteria</taxon>
        <taxon>Pseudomonadati</taxon>
        <taxon>Pseudomonadota</taxon>
        <taxon>Gammaproteobacteria</taxon>
        <taxon>Oceanospirillales</taxon>
        <taxon>Oceanospirillaceae</taxon>
        <taxon>Nitrincola</taxon>
    </lineage>
</organism>
<evidence type="ECO:0000256" key="13">
    <source>
        <dbReference type="SAM" id="Phobius"/>
    </source>
</evidence>
<comment type="subcellular location">
    <subcellularLocation>
        <location evidence="1">Cell inner membrane</location>
        <topology evidence="1">Multi-pass membrane protein</topology>
    </subcellularLocation>
</comment>
<feature type="transmembrane region" description="Helical" evidence="13">
    <location>
        <begin position="198"/>
        <end position="218"/>
    </location>
</feature>
<dbReference type="InterPro" id="IPR047590">
    <property type="entry name" value="FtsX_proteobact-type"/>
</dbReference>
<evidence type="ECO:0000256" key="8">
    <source>
        <dbReference type="ARBA" id="ARBA00022692"/>
    </source>
</evidence>
<feature type="domain" description="FtsX extracellular" evidence="15">
    <location>
        <begin position="87"/>
        <end position="177"/>
    </location>
</feature>
<dbReference type="InterPro" id="IPR004513">
    <property type="entry name" value="FtsX"/>
</dbReference>
<dbReference type="InterPro" id="IPR003838">
    <property type="entry name" value="ABC3_permease_C"/>
</dbReference>
<dbReference type="GO" id="GO:0051301">
    <property type="term" value="P:cell division"/>
    <property type="evidence" value="ECO:0007669"/>
    <property type="project" value="UniProtKB-KW"/>
</dbReference>
<evidence type="ECO:0000256" key="6">
    <source>
        <dbReference type="ARBA" id="ARBA00022519"/>
    </source>
</evidence>
<accession>A0A5J6LHR5</accession>
<keyword evidence="7 12" id="KW-0132">Cell division</keyword>
<keyword evidence="10 12" id="KW-0472">Membrane</keyword>
<dbReference type="PANTHER" id="PTHR47755">
    <property type="entry name" value="CELL DIVISION PROTEIN FTSX"/>
    <property type="match status" value="1"/>
</dbReference>
<evidence type="ECO:0000256" key="3">
    <source>
        <dbReference type="ARBA" id="ARBA00011160"/>
    </source>
</evidence>
<dbReference type="Pfam" id="PF02687">
    <property type="entry name" value="FtsX"/>
    <property type="match status" value="1"/>
</dbReference>
<comment type="function">
    <text evidence="12">Part of the ABC transporter FtsEX involved in cellular division.</text>
</comment>
<dbReference type="Gene3D" id="3.30.70.3040">
    <property type="match status" value="1"/>
</dbReference>
<evidence type="ECO:0000256" key="5">
    <source>
        <dbReference type="ARBA" id="ARBA00022475"/>
    </source>
</evidence>
<dbReference type="GO" id="GO:0005886">
    <property type="term" value="C:plasma membrane"/>
    <property type="evidence" value="ECO:0007669"/>
    <property type="project" value="UniProtKB-SubCell"/>
</dbReference>
<keyword evidence="17" id="KW-1185">Reference proteome</keyword>
<comment type="subunit">
    <text evidence="3">Forms a membrane-associated complex with FtsE.</text>
</comment>
<sequence length="326" mass="35848">MAAKPQDKAPRRGAEAHRVSWTDHLRGWLRHHLEVALQALLRLTVTPIASLMTLAVLAIALALPGFMFTVVNNIQQFSSGWDTSPRIMLYLNQDVSDARAEQLSLELMLHDGLSGIELIDREQGLREFSSYSEFSAMLSLLDSNPLPAVILVLPADHSAEGLQQLQHELAGLPEVDEATLDMEWIQRLNAYLLMAERFSWVLSGLLALAVLLVVGNTLRMTLESRRDEILVAKLVGATDAWVRRPFLYSGFWYGLIGSLLAYVLVQVSLYLITGPANQLAELYMSSFVLTGLTAKATLILIATGTALGLAGGFMSTGRHLRAIEPS</sequence>
<feature type="transmembrane region" description="Helical" evidence="13">
    <location>
        <begin position="39"/>
        <end position="63"/>
    </location>
</feature>
<evidence type="ECO:0000259" key="14">
    <source>
        <dbReference type="Pfam" id="PF02687"/>
    </source>
</evidence>
<dbReference type="KEGG" id="nik:F5I99_17690"/>
<dbReference type="Pfam" id="PF18075">
    <property type="entry name" value="FtsX_ECD"/>
    <property type="match status" value="1"/>
</dbReference>
<evidence type="ECO:0000256" key="4">
    <source>
        <dbReference type="ARBA" id="ARBA00021907"/>
    </source>
</evidence>
<dbReference type="Proteomes" id="UP000325606">
    <property type="component" value="Chromosome"/>
</dbReference>
<evidence type="ECO:0000313" key="17">
    <source>
        <dbReference type="Proteomes" id="UP000325606"/>
    </source>
</evidence>
<name>A0A5J6LHR5_9GAMM</name>
<evidence type="ECO:0000256" key="10">
    <source>
        <dbReference type="ARBA" id="ARBA00023136"/>
    </source>
</evidence>
<dbReference type="NCBIfam" id="TIGR00439">
    <property type="entry name" value="FtsX_Gneg"/>
    <property type="match status" value="1"/>
</dbReference>
<dbReference type="GO" id="GO:0032153">
    <property type="term" value="C:cell division site"/>
    <property type="evidence" value="ECO:0007669"/>
    <property type="project" value="TreeGrafter"/>
</dbReference>
<evidence type="ECO:0000256" key="12">
    <source>
        <dbReference type="PIRNR" id="PIRNR003097"/>
    </source>
</evidence>
<dbReference type="EMBL" id="CP044222">
    <property type="protein sequence ID" value="QEW08177.1"/>
    <property type="molecule type" value="Genomic_DNA"/>
</dbReference>
<keyword evidence="8 13" id="KW-0812">Transmembrane</keyword>
<keyword evidence="9 13" id="KW-1133">Transmembrane helix</keyword>